<evidence type="ECO:0000313" key="9">
    <source>
        <dbReference type="Proteomes" id="UP001557470"/>
    </source>
</evidence>
<dbReference type="InterPro" id="IPR036390">
    <property type="entry name" value="WH_DNA-bd_sf"/>
</dbReference>
<dbReference type="Gene3D" id="1.10.10.10">
    <property type="entry name" value="Winged helix-like DNA-binding domain superfamily/Winged helix DNA-binding domain"/>
    <property type="match status" value="1"/>
</dbReference>
<reference evidence="8 9" key="1">
    <citation type="submission" date="2024-06" db="EMBL/GenBank/DDBJ databases">
        <authorList>
            <person name="Pan Q."/>
            <person name="Wen M."/>
            <person name="Jouanno E."/>
            <person name="Zahm M."/>
            <person name="Klopp C."/>
            <person name="Cabau C."/>
            <person name="Louis A."/>
            <person name="Berthelot C."/>
            <person name="Parey E."/>
            <person name="Roest Crollius H."/>
            <person name="Montfort J."/>
            <person name="Robinson-Rechavi M."/>
            <person name="Bouchez O."/>
            <person name="Lampietro C."/>
            <person name="Lopez Roques C."/>
            <person name="Donnadieu C."/>
            <person name="Postlethwait J."/>
            <person name="Bobe J."/>
            <person name="Verreycken H."/>
            <person name="Guiguen Y."/>
        </authorList>
    </citation>
    <scope>NUCLEOTIDE SEQUENCE [LARGE SCALE GENOMIC DNA]</scope>
    <source>
        <strain evidence="8">Up_M1</strain>
        <tissue evidence="8">Testis</tissue>
    </source>
</reference>
<evidence type="ECO:0000256" key="1">
    <source>
        <dbReference type="ARBA" id="ARBA00004123"/>
    </source>
</evidence>
<dbReference type="SMART" id="SM00415">
    <property type="entry name" value="HSF"/>
    <property type="match status" value="1"/>
</dbReference>
<dbReference type="EMBL" id="JAGEUA010000003">
    <property type="protein sequence ID" value="KAL0994786.1"/>
    <property type="molecule type" value="Genomic_DNA"/>
</dbReference>
<evidence type="ECO:0000259" key="7">
    <source>
        <dbReference type="SMART" id="SM00415"/>
    </source>
</evidence>
<evidence type="ECO:0000313" key="8">
    <source>
        <dbReference type="EMBL" id="KAL0994786.1"/>
    </source>
</evidence>
<dbReference type="PANTHER" id="PTHR10015">
    <property type="entry name" value="HEAT SHOCK TRANSCRIPTION FACTOR"/>
    <property type="match status" value="1"/>
</dbReference>
<dbReference type="SUPFAM" id="SSF46785">
    <property type="entry name" value="Winged helix' DNA-binding domain"/>
    <property type="match status" value="1"/>
</dbReference>
<keyword evidence="4" id="KW-0539">Nucleus</keyword>
<comment type="caution">
    <text evidence="8">The sequence shown here is derived from an EMBL/GenBank/DDBJ whole genome shotgun (WGS) entry which is preliminary data.</text>
</comment>
<dbReference type="Pfam" id="PF00447">
    <property type="entry name" value="HSF_DNA-bind"/>
    <property type="match status" value="1"/>
</dbReference>
<organism evidence="8 9">
    <name type="scientific">Umbra pygmaea</name>
    <name type="common">Eastern mudminnow</name>
    <dbReference type="NCBI Taxonomy" id="75934"/>
    <lineage>
        <taxon>Eukaryota</taxon>
        <taxon>Metazoa</taxon>
        <taxon>Chordata</taxon>
        <taxon>Craniata</taxon>
        <taxon>Vertebrata</taxon>
        <taxon>Euteleostomi</taxon>
        <taxon>Actinopterygii</taxon>
        <taxon>Neopterygii</taxon>
        <taxon>Teleostei</taxon>
        <taxon>Protacanthopterygii</taxon>
        <taxon>Esociformes</taxon>
        <taxon>Umbridae</taxon>
        <taxon>Umbra</taxon>
    </lineage>
</organism>
<dbReference type="Proteomes" id="UP001557470">
    <property type="component" value="Unassembled WGS sequence"/>
</dbReference>
<proteinExistence type="inferred from homology"/>
<dbReference type="GO" id="GO:0005634">
    <property type="term" value="C:nucleus"/>
    <property type="evidence" value="ECO:0007669"/>
    <property type="project" value="UniProtKB-SubCell"/>
</dbReference>
<gene>
    <name evidence="8" type="ORF">UPYG_G00127140</name>
</gene>
<protein>
    <recommendedName>
        <fullName evidence="7">HSF-type DNA-binding domain-containing protein</fullName>
    </recommendedName>
</protein>
<dbReference type="GO" id="GO:0003677">
    <property type="term" value="F:DNA binding"/>
    <property type="evidence" value="ECO:0007669"/>
    <property type="project" value="UniProtKB-KW"/>
</dbReference>
<feature type="compositionally biased region" description="Basic and acidic residues" evidence="6">
    <location>
        <begin position="184"/>
        <end position="199"/>
    </location>
</feature>
<evidence type="ECO:0000256" key="3">
    <source>
        <dbReference type="ARBA" id="ARBA00023125"/>
    </source>
</evidence>
<keyword evidence="3" id="KW-0238">DNA-binding</keyword>
<keyword evidence="9" id="KW-1185">Reference proteome</keyword>
<evidence type="ECO:0000256" key="6">
    <source>
        <dbReference type="SAM" id="MobiDB-lite"/>
    </source>
</evidence>
<dbReference type="PANTHER" id="PTHR10015:SF278">
    <property type="entry name" value="HEAT SHOCK FACTOR PROTEIN 5"/>
    <property type="match status" value="1"/>
</dbReference>
<dbReference type="AlphaFoldDB" id="A0ABD0X6B6"/>
<feature type="region of interest" description="Disordered" evidence="6">
    <location>
        <begin position="1"/>
        <end position="20"/>
    </location>
</feature>
<feature type="region of interest" description="Disordered" evidence="6">
    <location>
        <begin position="431"/>
        <end position="452"/>
    </location>
</feature>
<name>A0ABD0X6B6_UMBPY</name>
<feature type="region of interest" description="Disordered" evidence="6">
    <location>
        <begin position="184"/>
        <end position="226"/>
    </location>
</feature>
<evidence type="ECO:0000256" key="5">
    <source>
        <dbReference type="RuleBase" id="RU004020"/>
    </source>
</evidence>
<dbReference type="InterPro" id="IPR036388">
    <property type="entry name" value="WH-like_DNA-bd_sf"/>
</dbReference>
<comment type="similarity">
    <text evidence="2 5">Belongs to the HSF family.</text>
</comment>
<feature type="domain" description="HSF-type DNA-binding" evidence="7">
    <location>
        <begin position="38"/>
        <end position="154"/>
    </location>
</feature>
<accession>A0ABD0X6B6</accession>
<dbReference type="InterPro" id="IPR000232">
    <property type="entry name" value="HSF_DNA-bd"/>
</dbReference>
<sequence length="472" mass="52621">MCPFSGPGIRFNGSDSRKGTNHVGNMEMEEAVSPILINPSNFPAKLWRLVNNPENRSIRWDARGEVLIIDQQLFEAELLSPQKKTMDNMDNFKTTNFSSFNRQLNLYGFRKVVQGLGASGINYGSSPTQRILHHFHNPNFKKDHPELLLNLKRLTTKNKAKMEAGLEVNSRPPSYRFHRLMVDGGKDKDNVQKGDKRGSMVDSQLLPPSPYPQYHQSRTQPMKEYDRTPIPPHGWVMRRGDASSPIPLYADKGIPVSVIHRFPSETPRTKQASPTDVHMQQSSLSLANSGPKFNSFFPQHALYRPGYYSPASVCQCGPSGSFDSDCHISHQTSSYSHYSYYQPNCPVGLLYPGNQNQNWESRGDHETKKSDVNLDTVFQIVDDLHHSSPKVQMTTLEHPSLQRPILTTSASSGHHPATHRSICTVTAASQPDSSVNVSSPPQGKAISAAGPQAQQLVKSEVEPVPIDAFKTI</sequence>
<evidence type="ECO:0000256" key="2">
    <source>
        <dbReference type="ARBA" id="ARBA00006403"/>
    </source>
</evidence>
<comment type="subcellular location">
    <subcellularLocation>
        <location evidence="1">Nucleus</location>
    </subcellularLocation>
</comment>
<evidence type="ECO:0000256" key="4">
    <source>
        <dbReference type="ARBA" id="ARBA00023242"/>
    </source>
</evidence>
<feature type="compositionally biased region" description="Polar residues" evidence="6">
    <location>
        <begin position="431"/>
        <end position="441"/>
    </location>
</feature>